<name>A0AAJ1BH93_9GAMM</name>
<sequence length="471" mass="51545">MKRSQPHARQLLWLKRAAVEGSRLTPAARRKLYFKTGFYSLALIWCLVALLMWLTPAKYVSRWTLILPGSGAGAMVSLDSLGQASASTSSPYLSSAIDPRENYKAIVLSDPVLMLAAEQLKESVGAFGKPKLKLPSQTGLMEFASVGATPQLANARAWALYQSLQQTLSTLRLDEIAQREAGVRQGLDGFAAKVSESQQRILMYQSERGLVSLDQFKELALTTERLRQSRTGIESQVRGLDASLATLERHLGLDVTEAAALLKLKNDQLFQALLMSDTRLGASLTELGGRLGPRHPQMQTLSAEAASVRQGLKRRCTELLGHCDVSRMLMLSADDMDGRAQLMQQLISLATETDGKRRELETLSDEISAWETRLEASKKDAARLEDLNREHQLATAVFTSAAARMDVGKADIYAAYPMLQLMAAPQMPKQPDPVGPLLILVGGIAASISIIAGLSLLWIRKPILHKLLMSA</sequence>
<feature type="transmembrane region" description="Helical" evidence="2">
    <location>
        <begin position="437"/>
        <end position="459"/>
    </location>
</feature>
<proteinExistence type="predicted"/>
<keyword evidence="4" id="KW-1185">Reference proteome</keyword>
<keyword evidence="2" id="KW-1133">Transmembrane helix</keyword>
<dbReference type="GO" id="GO:0005886">
    <property type="term" value="C:plasma membrane"/>
    <property type="evidence" value="ECO:0007669"/>
    <property type="project" value="TreeGrafter"/>
</dbReference>
<accession>A0AAJ1BH93</accession>
<comment type="caution">
    <text evidence="3">The sequence shown here is derived from an EMBL/GenBank/DDBJ whole genome shotgun (WGS) entry which is preliminary data.</text>
</comment>
<keyword evidence="1" id="KW-0175">Coiled coil</keyword>
<dbReference type="AlphaFoldDB" id="A0AAJ1BH93"/>
<evidence type="ECO:0000256" key="2">
    <source>
        <dbReference type="SAM" id="Phobius"/>
    </source>
</evidence>
<feature type="transmembrane region" description="Helical" evidence="2">
    <location>
        <begin position="32"/>
        <end position="54"/>
    </location>
</feature>
<dbReference type="Proteomes" id="UP001297581">
    <property type="component" value="Unassembled WGS sequence"/>
</dbReference>
<reference evidence="3 4" key="1">
    <citation type="submission" date="2022-02" db="EMBL/GenBank/DDBJ databases">
        <title>The genome sequence of Shewanella sp. 3B26.</title>
        <authorList>
            <person name="Du J."/>
        </authorList>
    </citation>
    <scope>NUCLEOTIDE SEQUENCE [LARGE SCALE GENOMIC DNA]</scope>
    <source>
        <strain evidence="3 4">3B26</strain>
    </source>
</reference>
<dbReference type="PANTHER" id="PTHR32309">
    <property type="entry name" value="TYROSINE-PROTEIN KINASE"/>
    <property type="match status" value="1"/>
</dbReference>
<evidence type="ECO:0000313" key="3">
    <source>
        <dbReference type="EMBL" id="MCH4293912.1"/>
    </source>
</evidence>
<keyword evidence="2" id="KW-0812">Transmembrane</keyword>
<feature type="coiled-coil region" evidence="1">
    <location>
        <begin position="360"/>
        <end position="394"/>
    </location>
</feature>
<gene>
    <name evidence="3" type="ORF">MJ923_06285</name>
</gene>
<evidence type="ECO:0000256" key="1">
    <source>
        <dbReference type="SAM" id="Coils"/>
    </source>
</evidence>
<dbReference type="GO" id="GO:0004713">
    <property type="term" value="F:protein tyrosine kinase activity"/>
    <property type="evidence" value="ECO:0007669"/>
    <property type="project" value="TreeGrafter"/>
</dbReference>
<organism evidence="3 4">
    <name type="scientific">Shewanella zhuhaiensis</name>
    <dbReference type="NCBI Taxonomy" id="2919576"/>
    <lineage>
        <taxon>Bacteria</taxon>
        <taxon>Pseudomonadati</taxon>
        <taxon>Pseudomonadota</taxon>
        <taxon>Gammaproteobacteria</taxon>
        <taxon>Alteromonadales</taxon>
        <taxon>Shewanellaceae</taxon>
        <taxon>Shewanella</taxon>
    </lineage>
</organism>
<protein>
    <submittedName>
        <fullName evidence="3">Exopolysaccharide biosynthesis protein</fullName>
    </submittedName>
</protein>
<evidence type="ECO:0000313" key="4">
    <source>
        <dbReference type="Proteomes" id="UP001297581"/>
    </source>
</evidence>
<dbReference type="InterPro" id="IPR050445">
    <property type="entry name" value="Bact_polysacc_biosynth/exp"/>
</dbReference>
<dbReference type="PANTHER" id="PTHR32309:SF13">
    <property type="entry name" value="FERRIC ENTEROBACTIN TRANSPORT PROTEIN FEPE"/>
    <property type="match status" value="1"/>
</dbReference>
<keyword evidence="2" id="KW-0472">Membrane</keyword>
<dbReference type="EMBL" id="JAKUDL010000002">
    <property type="protein sequence ID" value="MCH4293912.1"/>
    <property type="molecule type" value="Genomic_DNA"/>
</dbReference>
<dbReference type="RefSeq" id="WP_240590375.1">
    <property type="nucleotide sequence ID" value="NZ_JAKUDL010000002.1"/>
</dbReference>